<protein>
    <recommendedName>
        <fullName evidence="4">Putative septation protein SpoVG</fullName>
    </recommendedName>
</protein>
<keyword evidence="3 4" id="KW-0131">Cell cycle</keyword>
<evidence type="ECO:0000256" key="3">
    <source>
        <dbReference type="ARBA" id="ARBA00023306"/>
    </source>
</evidence>
<dbReference type="GO" id="GO:0030435">
    <property type="term" value="P:sporulation resulting in formation of a cellular spore"/>
    <property type="evidence" value="ECO:0007669"/>
    <property type="project" value="InterPro"/>
</dbReference>
<feature type="region of interest" description="Disordered" evidence="5">
    <location>
        <begin position="96"/>
        <end position="119"/>
    </location>
</feature>
<reference evidence="6" key="1">
    <citation type="submission" date="2010-05" db="EMBL/GenBank/DDBJ databases">
        <authorList>
            <person name="Muzny D."/>
            <person name="Qin X."/>
            <person name="Buhay C."/>
            <person name="Dugan-Rocha S."/>
            <person name="Ding Y."/>
            <person name="Chen G."/>
            <person name="Hawes A."/>
            <person name="Holder M."/>
            <person name="Jhangiani S."/>
            <person name="Johnson A."/>
            <person name="Khan Z."/>
            <person name="Li Z."/>
            <person name="Liu W."/>
            <person name="Liu X."/>
            <person name="Perez L."/>
            <person name="Shen H."/>
            <person name="Wang Q."/>
            <person name="Watt J."/>
            <person name="Xi L."/>
            <person name="Xin Y."/>
            <person name="Zhou J."/>
            <person name="Deng J."/>
            <person name="Jiang H."/>
            <person name="Liu Y."/>
            <person name="Qu J."/>
            <person name="Song X.-Z."/>
            <person name="Zhang L."/>
            <person name="Villasana D."/>
            <person name="Johnson A."/>
            <person name="Liu J."/>
            <person name="Liyanage D."/>
            <person name="Lorensuhewa L."/>
            <person name="Robinson T."/>
            <person name="Song A."/>
            <person name="Song B.-B."/>
            <person name="Dinh H."/>
            <person name="Thornton R."/>
            <person name="Coyle M."/>
            <person name="Francisco L."/>
            <person name="Jackson L."/>
            <person name="Javaid M."/>
            <person name="Korchina V."/>
            <person name="Kovar C."/>
            <person name="Mata R."/>
            <person name="Mathew T."/>
            <person name="Ngo R."/>
            <person name="Nguyen L."/>
            <person name="Nguyen N."/>
            <person name="Okwuonu G."/>
            <person name="Ongeri F."/>
            <person name="Pham C."/>
            <person name="Simmons D."/>
            <person name="Wilczek-Boney K."/>
            <person name="Hale W."/>
            <person name="Jakkamsetti A."/>
            <person name="Pham P."/>
            <person name="Ruth R."/>
            <person name="San Lucas F."/>
            <person name="Warren J."/>
            <person name="Zhang J."/>
            <person name="Zhao Z."/>
            <person name="Zhou C."/>
            <person name="Zhu D."/>
            <person name="Lee S."/>
            <person name="Bess C."/>
            <person name="Blankenburg K."/>
            <person name="Forbes L."/>
            <person name="Fu Q."/>
            <person name="Gubbala S."/>
            <person name="Hirani K."/>
            <person name="Jayaseelan J.C."/>
            <person name="Lara F."/>
            <person name="Munidasa M."/>
            <person name="Palculict T."/>
            <person name="Patil S."/>
            <person name="Pu L.-L."/>
            <person name="Saada N."/>
            <person name="Tang L."/>
            <person name="Weissenberger G."/>
            <person name="Zhu Y."/>
            <person name="Hemphill L."/>
            <person name="Shang Y."/>
            <person name="Youmans B."/>
            <person name="Ayvaz T."/>
            <person name="Ross M."/>
            <person name="Santibanez J."/>
            <person name="Aqrawi P."/>
            <person name="Gross S."/>
            <person name="Joshi V."/>
            <person name="Fowler G."/>
            <person name="Nazareth L."/>
            <person name="Reid J."/>
            <person name="Worley K."/>
            <person name="Petrosino J."/>
            <person name="Highlander S."/>
            <person name="Gibbs R."/>
        </authorList>
    </citation>
    <scope>NUCLEOTIDE SEQUENCE [LARGE SCALE GENOMIC DNA]</scope>
    <source>
        <strain evidence="6">ATCC 53516</strain>
    </source>
</reference>
<dbReference type="NCBIfam" id="NF009749">
    <property type="entry name" value="PRK13259.1"/>
    <property type="match status" value="1"/>
</dbReference>
<keyword evidence="2 4" id="KW-0717">Septation</keyword>
<gene>
    <name evidence="4" type="primary">spoVG</name>
    <name evidence="6" type="ORF">HMPREF0391_11620</name>
</gene>
<dbReference type="PANTHER" id="PTHR38429">
    <property type="entry name" value="SEPTATION PROTEIN SPOVG-RELATED"/>
    <property type="match status" value="1"/>
</dbReference>
<dbReference type="InterPro" id="IPR036751">
    <property type="entry name" value="SpoVG_sf"/>
</dbReference>
<keyword evidence="1 4" id="KW-0132">Cell division</keyword>
<dbReference type="InterPro" id="IPR007170">
    <property type="entry name" value="SpoVG"/>
</dbReference>
<dbReference type="Gene3D" id="3.30.1120.40">
    <property type="entry name" value="Stage V sporulation protein G"/>
    <property type="match status" value="1"/>
</dbReference>
<feature type="compositionally biased region" description="Acidic residues" evidence="5">
    <location>
        <begin position="103"/>
        <end position="119"/>
    </location>
</feature>
<dbReference type="Proteomes" id="UP000004063">
    <property type="component" value="Chromosome"/>
</dbReference>
<dbReference type="HOGENOM" id="CLU_103669_2_1_9"/>
<dbReference type="AlphaFoldDB" id="D6SAZ8"/>
<evidence type="ECO:0000256" key="1">
    <source>
        <dbReference type="ARBA" id="ARBA00022618"/>
    </source>
</evidence>
<name>D6SAZ8_FINMA</name>
<evidence type="ECO:0000256" key="5">
    <source>
        <dbReference type="SAM" id="MobiDB-lite"/>
    </source>
</evidence>
<dbReference type="EMBL" id="ACHM02000003">
    <property type="protein sequence ID" value="EFH92648.1"/>
    <property type="molecule type" value="Genomic_DNA"/>
</dbReference>
<dbReference type="SUPFAM" id="SSF160537">
    <property type="entry name" value="SpoVG-like"/>
    <property type="match status" value="1"/>
</dbReference>
<dbReference type="GO" id="GO:0000917">
    <property type="term" value="P:division septum assembly"/>
    <property type="evidence" value="ECO:0007669"/>
    <property type="project" value="UniProtKB-KW"/>
</dbReference>
<dbReference type="PANTHER" id="PTHR38429:SF1">
    <property type="entry name" value="SEPTATION PROTEIN SPOVG-RELATED"/>
    <property type="match status" value="1"/>
</dbReference>
<comment type="similarity">
    <text evidence="4">Belongs to the SpoVG family.</text>
</comment>
<evidence type="ECO:0000256" key="4">
    <source>
        <dbReference type="HAMAP-Rule" id="MF_00819"/>
    </source>
</evidence>
<dbReference type="Pfam" id="PF04026">
    <property type="entry name" value="SpoVG"/>
    <property type="match status" value="1"/>
</dbReference>
<evidence type="ECO:0000256" key="2">
    <source>
        <dbReference type="ARBA" id="ARBA00023210"/>
    </source>
</evidence>
<dbReference type="STRING" id="525282.HMPREF0391_11620"/>
<sequence>MYNYIYKTQGGEVMQITDVRVKILNIDNRLKAIASVTFDDEIVIHDIKVIEGEDGLFLAMPSRKIGNDKYRDIAHPISSPAREKIEVAVINKYNEEFEKQSSDETEPVTEENIETAENE</sequence>
<comment type="function">
    <text evidence="4">Could be involved in septation.</text>
</comment>
<dbReference type="HAMAP" id="MF_00819">
    <property type="entry name" value="SpoVG"/>
    <property type="match status" value="1"/>
</dbReference>
<dbReference type="eggNOG" id="COG2088">
    <property type="taxonomic scope" value="Bacteria"/>
</dbReference>
<comment type="caution">
    <text evidence="6">The sequence shown here is derived from an EMBL/GenBank/DDBJ whole genome shotgun (WGS) entry which is preliminary data.</text>
</comment>
<evidence type="ECO:0000313" key="6">
    <source>
        <dbReference type="EMBL" id="EFH92648.1"/>
    </source>
</evidence>
<accession>D6SAZ8</accession>
<organism evidence="6">
    <name type="scientific">Finegoldia magna ATCC 53516</name>
    <dbReference type="NCBI Taxonomy" id="525282"/>
    <lineage>
        <taxon>Bacteria</taxon>
        <taxon>Bacillati</taxon>
        <taxon>Bacillota</taxon>
        <taxon>Tissierellia</taxon>
        <taxon>Tissierellales</taxon>
        <taxon>Peptoniphilaceae</taxon>
        <taxon>Finegoldia</taxon>
    </lineage>
</organism>
<proteinExistence type="inferred from homology"/>